<dbReference type="Pfam" id="PF07676">
    <property type="entry name" value="PD40"/>
    <property type="match status" value="3"/>
</dbReference>
<dbReference type="Gene3D" id="2.120.10.30">
    <property type="entry name" value="TolB, C-terminal domain"/>
    <property type="match status" value="1"/>
</dbReference>
<sequence length="286" mass="32627">MLFLNACNTKKQHSEDSALSTTEDPFLGQKPPDLVPEVFAPGIVNTAENREIEGMFSVDMKAFYFIKRPLSEDAKSNVLTVVEYKNNQWQESGIRQGVSEPSISPDGKTIYFAKEYMERTDEGWSELKSIGEPFEDIDIMRLSVSSNNTYYFDTFTPKLDTPLRYSRLVDGEYEEPKSLGEQFATGIYNAHPFIAPDESYIIWDSRRDSGYGSSDLYISFREADGSWGPAINMGDKINTPNAENYPTVSPDGKYLFFDRREKSESNEPPVDIYWVSTQVIENLRPR</sequence>
<dbReference type="Proteomes" id="UP000468581">
    <property type="component" value="Unassembled WGS sequence"/>
</dbReference>
<organism evidence="1 2">
    <name type="scientific">Leptobacterium flavescens</name>
    <dbReference type="NCBI Taxonomy" id="472055"/>
    <lineage>
        <taxon>Bacteria</taxon>
        <taxon>Pseudomonadati</taxon>
        <taxon>Bacteroidota</taxon>
        <taxon>Flavobacteriia</taxon>
        <taxon>Flavobacteriales</taxon>
        <taxon>Flavobacteriaceae</taxon>
        <taxon>Leptobacterium</taxon>
    </lineage>
</organism>
<dbReference type="InterPro" id="IPR011659">
    <property type="entry name" value="WD40"/>
</dbReference>
<name>A0A6P0URN2_9FLAO</name>
<evidence type="ECO:0000313" key="2">
    <source>
        <dbReference type="Proteomes" id="UP000468581"/>
    </source>
</evidence>
<protein>
    <submittedName>
        <fullName evidence="1">Uncharacterized protein</fullName>
    </submittedName>
</protein>
<dbReference type="AlphaFoldDB" id="A0A6P0URN2"/>
<dbReference type="InterPro" id="IPR011042">
    <property type="entry name" value="6-blade_b-propeller_TolB-like"/>
</dbReference>
<proteinExistence type="predicted"/>
<accession>A0A6P0URN2</accession>
<evidence type="ECO:0000313" key="1">
    <source>
        <dbReference type="EMBL" id="NER13523.1"/>
    </source>
</evidence>
<gene>
    <name evidence="1" type="ORF">GWK08_08750</name>
</gene>
<dbReference type="EMBL" id="JAABOO010000002">
    <property type="protein sequence ID" value="NER13523.1"/>
    <property type="molecule type" value="Genomic_DNA"/>
</dbReference>
<keyword evidence="2" id="KW-1185">Reference proteome</keyword>
<dbReference type="SUPFAM" id="SSF82171">
    <property type="entry name" value="DPP6 N-terminal domain-like"/>
    <property type="match status" value="1"/>
</dbReference>
<reference evidence="1 2" key="1">
    <citation type="submission" date="2020-01" db="EMBL/GenBank/DDBJ databases">
        <title>Leptobacterium flavescens.</title>
        <authorList>
            <person name="Wang G."/>
        </authorList>
    </citation>
    <scope>NUCLEOTIDE SEQUENCE [LARGE SCALE GENOMIC DNA]</scope>
    <source>
        <strain evidence="1 2">KCTC 22160</strain>
    </source>
</reference>
<comment type="caution">
    <text evidence="1">The sequence shown here is derived from an EMBL/GenBank/DDBJ whole genome shotgun (WGS) entry which is preliminary data.</text>
</comment>